<dbReference type="EMBL" id="JRKL02000164">
    <property type="protein sequence ID" value="KAF3974361.1"/>
    <property type="molecule type" value="Genomic_DNA"/>
</dbReference>
<name>A0A8J4RJA1_9ROSI</name>
<dbReference type="AlphaFoldDB" id="A0A8J4RJA1"/>
<reference evidence="1" key="1">
    <citation type="submission" date="2020-03" db="EMBL/GenBank/DDBJ databases">
        <title>Castanea mollissima Vanexum genome sequencing.</title>
        <authorList>
            <person name="Staton M."/>
        </authorList>
    </citation>
    <scope>NUCLEOTIDE SEQUENCE</scope>
    <source>
        <tissue evidence="1">Leaf</tissue>
    </source>
</reference>
<keyword evidence="2" id="KW-1185">Reference proteome</keyword>
<gene>
    <name evidence="1" type="ORF">CMV_002314</name>
</gene>
<dbReference type="Proteomes" id="UP000737018">
    <property type="component" value="Unassembled WGS sequence"/>
</dbReference>
<protein>
    <submittedName>
        <fullName evidence="1">Uncharacterized protein</fullName>
    </submittedName>
</protein>
<dbReference type="OrthoDB" id="10481933at2759"/>
<evidence type="ECO:0000313" key="2">
    <source>
        <dbReference type="Proteomes" id="UP000737018"/>
    </source>
</evidence>
<proteinExistence type="predicted"/>
<evidence type="ECO:0000313" key="1">
    <source>
        <dbReference type="EMBL" id="KAF3974361.1"/>
    </source>
</evidence>
<comment type="caution">
    <text evidence="1">The sequence shown here is derived from an EMBL/GenBank/DDBJ whole genome shotgun (WGS) entry which is preliminary data.</text>
</comment>
<sequence>MLEPDNYANSGIGQSKFVAQHLKNNSGIKSSTSFADVVRGHEVQVRRKNQFEKQNPVVKQNPVSLAGPMTLEGRVAGSRSNTEAFNVGITKPVGIQRKSQLNFKSKGSEHAFGKNRDLGKPVWAGNSLTIEVIAEGKRRVAWHKVGLRSSLCVSRDQREPCGSRANICSVVDLDKDGSKWAFILSPMAQESPELSEKVASVRQPAPTTATSAATQTETSCGPATVSVADGGSFSDGSLAGASPAELDRADIGLLHTTRPDLVSVSPSEHLGCPAETMAVAMSLISGGPCAVESLLTLGNAETEGERSFKGLELSTSVLSPPRVGIEANQSVLALSEVETAYAVEALGDVESSSPLMSINPLGVVVTAELNKNTEVRRLDNTLAVSNWVKQRLPSFSSDRS</sequence>
<accession>A0A8J4RJA1</accession>
<organism evidence="1 2">
    <name type="scientific">Castanea mollissima</name>
    <name type="common">Chinese chestnut</name>
    <dbReference type="NCBI Taxonomy" id="60419"/>
    <lineage>
        <taxon>Eukaryota</taxon>
        <taxon>Viridiplantae</taxon>
        <taxon>Streptophyta</taxon>
        <taxon>Embryophyta</taxon>
        <taxon>Tracheophyta</taxon>
        <taxon>Spermatophyta</taxon>
        <taxon>Magnoliopsida</taxon>
        <taxon>eudicotyledons</taxon>
        <taxon>Gunneridae</taxon>
        <taxon>Pentapetalae</taxon>
        <taxon>rosids</taxon>
        <taxon>fabids</taxon>
        <taxon>Fagales</taxon>
        <taxon>Fagaceae</taxon>
        <taxon>Castanea</taxon>
    </lineage>
</organism>